<evidence type="ECO:0000259" key="1">
    <source>
        <dbReference type="Pfam" id="PF01243"/>
    </source>
</evidence>
<dbReference type="OrthoDB" id="3627463at2"/>
<accession>A0A233SB01</accession>
<gene>
    <name evidence="2" type="ORF">BEK98_24600</name>
</gene>
<dbReference type="InterPro" id="IPR011576">
    <property type="entry name" value="Pyridox_Oxase_N"/>
</dbReference>
<comment type="caution">
    <text evidence="2">The sequence shown here is derived from an EMBL/GenBank/DDBJ whole genome shotgun (WGS) entry which is preliminary data.</text>
</comment>
<evidence type="ECO:0000313" key="3">
    <source>
        <dbReference type="Proteomes" id="UP000215483"/>
    </source>
</evidence>
<proteinExistence type="predicted"/>
<dbReference type="AlphaFoldDB" id="A0A233SB01"/>
<dbReference type="Gene3D" id="2.30.110.10">
    <property type="entry name" value="Electron Transport, Fmn-binding Protein, Chain A"/>
    <property type="match status" value="1"/>
</dbReference>
<dbReference type="InterPro" id="IPR012349">
    <property type="entry name" value="Split_barrel_FMN-bd"/>
</dbReference>
<protein>
    <submittedName>
        <fullName evidence="2">Pyridoxamine 5'-phosphate oxidase</fullName>
    </submittedName>
</protein>
<dbReference type="RefSeq" id="WP_094218934.1">
    <property type="nucleotide sequence ID" value="NZ_MCGQ01000022.1"/>
</dbReference>
<dbReference type="Proteomes" id="UP000215483">
    <property type="component" value="Unassembled WGS sequence"/>
</dbReference>
<organism evidence="2 3">
    <name type="scientific">Streptomyces diastatochromogenes</name>
    <dbReference type="NCBI Taxonomy" id="42236"/>
    <lineage>
        <taxon>Bacteria</taxon>
        <taxon>Bacillati</taxon>
        <taxon>Actinomycetota</taxon>
        <taxon>Actinomycetes</taxon>
        <taxon>Kitasatosporales</taxon>
        <taxon>Streptomycetaceae</taxon>
        <taxon>Streptomyces</taxon>
    </lineage>
</organism>
<dbReference type="SUPFAM" id="SSF50475">
    <property type="entry name" value="FMN-binding split barrel"/>
    <property type="match status" value="1"/>
</dbReference>
<reference evidence="2 3" key="1">
    <citation type="submission" date="2016-07" db="EMBL/GenBank/DDBJ databases">
        <title>Draft genome of Streptomyces diastatochromogenes.</title>
        <authorList>
            <person name="Podduturi R."/>
            <person name="Lukassen M.B."/>
            <person name="Clausen N."/>
            <person name="Nielsen J.L."/>
            <person name="Jorgensen N.O."/>
        </authorList>
    </citation>
    <scope>NUCLEOTIDE SEQUENCE [LARGE SCALE GENOMIC DNA]</scope>
    <source>
        <strain evidence="2 3">DSM 40608</strain>
    </source>
</reference>
<evidence type="ECO:0000313" key="2">
    <source>
        <dbReference type="EMBL" id="OXY92679.1"/>
    </source>
</evidence>
<dbReference type="Pfam" id="PF01243">
    <property type="entry name" value="PNPOx_N"/>
    <property type="match status" value="1"/>
</dbReference>
<keyword evidence="3" id="KW-1185">Reference proteome</keyword>
<feature type="domain" description="Pyridoxamine 5'-phosphate oxidase N-terminal" evidence="1">
    <location>
        <begin position="26"/>
        <end position="100"/>
    </location>
</feature>
<sequence>MTPPPARTAEQRKKDTLHRLEHDEDAWVASAGEDGGAPYLVPLSFVWDGATLLIATPAASPTGRNLLATGKARIGIGPTRDVVMIEGVVRAVTPEDLPEEDAEIFAGKTGFDPRRLTTRYLYFNVLPQRIQAWREENELQGRELMRDGVWLTTD</sequence>
<name>A0A233SB01_STRDA</name>
<dbReference type="EMBL" id="MCGQ01000022">
    <property type="protein sequence ID" value="OXY92679.1"/>
    <property type="molecule type" value="Genomic_DNA"/>
</dbReference>